<protein>
    <recommendedName>
        <fullName evidence="1">DUF8192 domain-containing protein</fullName>
    </recommendedName>
</protein>
<evidence type="ECO:0000313" key="2">
    <source>
        <dbReference type="EMBL" id="VTR28092.1"/>
    </source>
</evidence>
<dbReference type="EMBL" id="LR590484">
    <property type="protein sequence ID" value="VTR28092.1"/>
    <property type="molecule type" value="Genomic_DNA"/>
</dbReference>
<dbReference type="Proteomes" id="UP000308196">
    <property type="component" value="Chromosome"/>
</dbReference>
<evidence type="ECO:0000313" key="3">
    <source>
        <dbReference type="Proteomes" id="UP000308196"/>
    </source>
</evidence>
<feature type="domain" description="DUF8192" evidence="1">
    <location>
        <begin position="28"/>
        <end position="128"/>
    </location>
</feature>
<accession>A0A4U9U9S6</accession>
<name>A0A4U9U9S6_9SPHI</name>
<proteinExistence type="predicted"/>
<evidence type="ECO:0000259" key="1">
    <source>
        <dbReference type="Pfam" id="PF26612"/>
    </source>
</evidence>
<dbReference type="AlphaFoldDB" id="A0A4U9U9S6"/>
<gene>
    <name evidence="2" type="ORF">NCTC11429_00115</name>
</gene>
<dbReference type="KEGG" id="stha:NCTC11429_00115"/>
<reference evidence="2 3" key="1">
    <citation type="submission" date="2019-05" db="EMBL/GenBank/DDBJ databases">
        <authorList>
            <consortium name="Pathogen Informatics"/>
        </authorList>
    </citation>
    <scope>NUCLEOTIDE SEQUENCE [LARGE SCALE GENOMIC DNA]</scope>
    <source>
        <strain evidence="2 3">NCTC11429</strain>
    </source>
</reference>
<dbReference type="Pfam" id="PF26612">
    <property type="entry name" value="DUF8192"/>
    <property type="match status" value="1"/>
</dbReference>
<organism evidence="2 3">
    <name type="scientific">Sphingobacterium thalpophilum</name>
    <dbReference type="NCBI Taxonomy" id="259"/>
    <lineage>
        <taxon>Bacteria</taxon>
        <taxon>Pseudomonadati</taxon>
        <taxon>Bacteroidota</taxon>
        <taxon>Sphingobacteriia</taxon>
        <taxon>Sphingobacteriales</taxon>
        <taxon>Sphingobacteriaceae</taxon>
        <taxon>Sphingobacterium</taxon>
    </lineage>
</organism>
<dbReference type="InterPro" id="IPR058505">
    <property type="entry name" value="DUF8192"/>
</dbReference>
<sequence>MYGQNRDFNDNQKNILRQLDTMGIDCSQLLTSHESTYFNLVFKKSRQDLDFTNKKVAFMTGSNGRTLSNKIDYFRSEKDRITRNQTPNNSTLCIFDKEQKKRSGGYDAAIVYWSKVLVPIDELISRLRGKNDLEQTTIFDLIYIFQLPIENF</sequence>